<dbReference type="Pfam" id="PF25209">
    <property type="entry name" value="Phage_capsid_4"/>
    <property type="match status" value="1"/>
</dbReference>
<dbReference type="HOGENOM" id="CLU_024622_2_0_0"/>
<evidence type="ECO:0008006" key="3">
    <source>
        <dbReference type="Google" id="ProtNLM"/>
    </source>
</evidence>
<dbReference type="KEGG" id="ipa:Isop_2434"/>
<sequence>MTTKRNSKSKPPEARTLNLLASSVELEATAGEGDAQKLRRFTMTAYTGGAMQLAGWRYPVVVDLAGLDAGRQRRPILLDHTRDVDFVMGQTDSVAVMNNQLLVAGQVMGDSPKARQVIALNDRGFAWQASIGARAEQVEFVPEGKTAQANGREFAGPVNIARRATLGEISFVVLGADENTSAQIAATADQPGEATDMDFSQWLEAHGFAIDTLTEQQTKSLRAAFDAQAGTKNTPEDPPNPATAIRAEAAAEVKRIAAIRKVCGGKHPEIEAKAIEEGWDATRAELEVLRASRPQGPAIHTANGKPPTATAIEAALCLSVRMPEAKVMAWYGPQTVEAAQSRDLRGMGLHELFYHVIHAAGGHARPGRMTDDTIRTAFEADRALRAAAGGFSTISLSGILSNVANKALLEAYSAVESVAVRICAQADVNDFKQVTRYRMTGQGTFEKVGPDGELKHAQLTEESYTNQVDTYGKIIALTRQMIINDDLGAFLQIPRILGRQSALAVESAVFTLLLSNPGGFFSAANKNFFSGASSALQISSLTTAEQLFLDQTDKDGKPILISPAILLVPTSLKVTAQQLMTETRVNETTTADKPKPANNPHAGKWEPLASPYLNSQGIAGGSATAWYLFANPADVAAIEIAYLRGMRTPTVESGETDFDTLGMKWRGYFDFGVAMQDFRAAVKSAGA</sequence>
<accession>E8QXG0</accession>
<keyword evidence="2" id="KW-1185">Reference proteome</keyword>
<evidence type="ECO:0000313" key="2">
    <source>
        <dbReference type="Proteomes" id="UP000008631"/>
    </source>
</evidence>
<protein>
    <recommendedName>
        <fullName evidence="3">Bacteriophage Mu GpT domain-containing protein</fullName>
    </recommendedName>
</protein>
<dbReference type="EMBL" id="CP002353">
    <property type="protein sequence ID" value="ADV63008.1"/>
    <property type="molecule type" value="Genomic_DNA"/>
</dbReference>
<dbReference type="STRING" id="575540.Isop_2434"/>
<dbReference type="Proteomes" id="UP000008631">
    <property type="component" value="Chromosome"/>
</dbReference>
<reference evidence="1 2" key="2">
    <citation type="journal article" date="2011" name="Stand. Genomic Sci.">
        <title>Complete genome sequence of Isosphaera pallida type strain (IS1B).</title>
        <authorList>
            <consortium name="US DOE Joint Genome Institute (JGI-PGF)"/>
            <person name="Goker M."/>
            <person name="Cleland D."/>
            <person name="Saunders E."/>
            <person name="Lapidus A."/>
            <person name="Nolan M."/>
            <person name="Lucas S."/>
            <person name="Hammon N."/>
            <person name="Deshpande S."/>
            <person name="Cheng J.F."/>
            <person name="Tapia R."/>
            <person name="Han C."/>
            <person name="Goodwin L."/>
            <person name="Pitluck S."/>
            <person name="Liolios K."/>
            <person name="Pagani I."/>
            <person name="Ivanova N."/>
            <person name="Mavromatis K."/>
            <person name="Pati A."/>
            <person name="Chen A."/>
            <person name="Palaniappan K."/>
            <person name="Land M."/>
            <person name="Hauser L."/>
            <person name="Chang Y.J."/>
            <person name="Jeffries C.D."/>
            <person name="Detter J.C."/>
            <person name="Beck B."/>
            <person name="Woyke T."/>
            <person name="Bristow J."/>
            <person name="Eisen J.A."/>
            <person name="Markowitz V."/>
            <person name="Hugenholtz P."/>
            <person name="Kyrpides N.C."/>
            <person name="Klenk H.P."/>
        </authorList>
    </citation>
    <scope>NUCLEOTIDE SEQUENCE [LARGE SCALE GENOMIC DNA]</scope>
    <source>
        <strain evidence="2">ATCC 43644 / DSM 9630 / IS1B</strain>
    </source>
</reference>
<evidence type="ECO:0000313" key="1">
    <source>
        <dbReference type="EMBL" id="ADV63008.1"/>
    </source>
</evidence>
<reference key="1">
    <citation type="submission" date="2010-11" db="EMBL/GenBank/DDBJ databases">
        <title>The complete sequence of chromosome of Isophaera pallida ATCC 43644.</title>
        <authorList>
            <consortium name="US DOE Joint Genome Institute (JGI-PGF)"/>
            <person name="Lucas S."/>
            <person name="Copeland A."/>
            <person name="Lapidus A."/>
            <person name="Bruce D."/>
            <person name="Goodwin L."/>
            <person name="Pitluck S."/>
            <person name="Kyrpides N."/>
            <person name="Mavromatis K."/>
            <person name="Pagani I."/>
            <person name="Ivanova N."/>
            <person name="Saunders E."/>
            <person name="Brettin T."/>
            <person name="Detter J.C."/>
            <person name="Han C."/>
            <person name="Tapia R."/>
            <person name="Land M."/>
            <person name="Hauser L."/>
            <person name="Markowitz V."/>
            <person name="Cheng J.-F."/>
            <person name="Hugenholtz P."/>
            <person name="Woyke T."/>
            <person name="Wu D."/>
            <person name="Eisen J.A."/>
        </authorList>
    </citation>
    <scope>NUCLEOTIDE SEQUENCE</scope>
    <source>
        <strain>ATCC 43644</strain>
    </source>
</reference>
<dbReference type="eggNOG" id="COG3087">
    <property type="taxonomic scope" value="Bacteria"/>
</dbReference>
<name>E8QXG0_ISOPI</name>
<organism evidence="1 2">
    <name type="scientific">Isosphaera pallida (strain ATCC 43644 / DSM 9630 / IS1B)</name>
    <dbReference type="NCBI Taxonomy" id="575540"/>
    <lineage>
        <taxon>Bacteria</taxon>
        <taxon>Pseudomonadati</taxon>
        <taxon>Planctomycetota</taxon>
        <taxon>Planctomycetia</taxon>
        <taxon>Isosphaerales</taxon>
        <taxon>Isosphaeraceae</taxon>
        <taxon>Isosphaera</taxon>
    </lineage>
</organism>
<dbReference type="OrthoDB" id="9806592at2"/>
<dbReference type="RefSeq" id="WP_013565296.1">
    <property type="nucleotide sequence ID" value="NC_014962.1"/>
</dbReference>
<proteinExistence type="predicted"/>
<dbReference type="InParanoid" id="E8QXG0"/>
<dbReference type="AlphaFoldDB" id="E8QXG0"/>
<gene>
    <name evidence="1" type="ordered locus">Isop_2434</name>
</gene>